<sequence length="309" mass="34800">MNKTILSQESLAFVNSLDLKKPLSNYPKWFQSTKTIKENDAVICALVQHFHLEIEAEVKCTVNSTIVHKWEIVVGRDEKDRMGDLRRSYTDQQVRTAFTIFSARREAEQKARTKKRQREARSGVQVPQRMKQASTAIDARSKGKQREQVQTAISEEPTSVYRDLPFADSEHAELITAVQQIQSQELREMTTRHSTEMEDLLTNHRKQIAALITRDLHAGPSTTGRPSKILPSPPPSSPFNYGSSPGAGPSTISKQESILALTDLTVIAKMPPPKKRKADEEQDTPAKRHRAGDVDSKAYEIIDLLSDEE</sequence>
<name>A0ABR1IM51_9AGAR</name>
<accession>A0ABR1IM51</accession>
<comment type="caution">
    <text evidence="2">The sequence shown here is derived from an EMBL/GenBank/DDBJ whole genome shotgun (WGS) entry which is preliminary data.</text>
</comment>
<feature type="region of interest" description="Disordered" evidence="1">
    <location>
        <begin position="216"/>
        <end position="254"/>
    </location>
</feature>
<feature type="compositionally biased region" description="Basic and acidic residues" evidence="1">
    <location>
        <begin position="291"/>
        <end position="300"/>
    </location>
</feature>
<reference evidence="2 3" key="1">
    <citation type="submission" date="2024-01" db="EMBL/GenBank/DDBJ databases">
        <title>A draft genome for the cacao thread blight pathogen Marasmiellus scandens.</title>
        <authorList>
            <person name="Baruah I.K."/>
            <person name="Leung J."/>
            <person name="Bukari Y."/>
            <person name="Amoako-Attah I."/>
            <person name="Meinhardt L.W."/>
            <person name="Bailey B.A."/>
            <person name="Cohen S.P."/>
        </authorList>
    </citation>
    <scope>NUCLEOTIDE SEQUENCE [LARGE SCALE GENOMIC DNA]</scope>
    <source>
        <strain evidence="2 3">GH-19</strain>
    </source>
</reference>
<gene>
    <name evidence="2" type="ORF">VKT23_019207</name>
</gene>
<keyword evidence="3" id="KW-1185">Reference proteome</keyword>
<protein>
    <submittedName>
        <fullName evidence="2">Uncharacterized protein</fullName>
    </submittedName>
</protein>
<evidence type="ECO:0000313" key="2">
    <source>
        <dbReference type="EMBL" id="KAK7436359.1"/>
    </source>
</evidence>
<evidence type="ECO:0000256" key="1">
    <source>
        <dbReference type="SAM" id="MobiDB-lite"/>
    </source>
</evidence>
<dbReference type="Proteomes" id="UP001498398">
    <property type="component" value="Unassembled WGS sequence"/>
</dbReference>
<feature type="region of interest" description="Disordered" evidence="1">
    <location>
        <begin position="266"/>
        <end position="309"/>
    </location>
</feature>
<organism evidence="2 3">
    <name type="scientific">Marasmiellus scandens</name>
    <dbReference type="NCBI Taxonomy" id="2682957"/>
    <lineage>
        <taxon>Eukaryota</taxon>
        <taxon>Fungi</taxon>
        <taxon>Dikarya</taxon>
        <taxon>Basidiomycota</taxon>
        <taxon>Agaricomycotina</taxon>
        <taxon>Agaricomycetes</taxon>
        <taxon>Agaricomycetidae</taxon>
        <taxon>Agaricales</taxon>
        <taxon>Marasmiineae</taxon>
        <taxon>Omphalotaceae</taxon>
        <taxon>Marasmiellus</taxon>
    </lineage>
</organism>
<dbReference type="EMBL" id="JBANRG010000095">
    <property type="protein sequence ID" value="KAK7436359.1"/>
    <property type="molecule type" value="Genomic_DNA"/>
</dbReference>
<feature type="region of interest" description="Disordered" evidence="1">
    <location>
        <begin position="112"/>
        <end position="156"/>
    </location>
</feature>
<evidence type="ECO:0000313" key="3">
    <source>
        <dbReference type="Proteomes" id="UP001498398"/>
    </source>
</evidence>
<proteinExistence type="predicted"/>